<protein>
    <recommendedName>
        <fullName evidence="3">Virus ReqiPepy6 Gp37-like protein</fullName>
    </recommendedName>
</protein>
<organism evidence="1 2">
    <name type="scientific">Dorea longicatena</name>
    <dbReference type="NCBI Taxonomy" id="88431"/>
    <lineage>
        <taxon>Bacteria</taxon>
        <taxon>Bacillati</taxon>
        <taxon>Bacillota</taxon>
        <taxon>Clostridia</taxon>
        <taxon>Lachnospirales</taxon>
        <taxon>Lachnospiraceae</taxon>
        <taxon>Dorea</taxon>
    </lineage>
</organism>
<comment type="caution">
    <text evidence="1">The sequence shown here is derived from an EMBL/GenBank/DDBJ whole genome shotgun (WGS) entry which is preliminary data.</text>
</comment>
<name>A0A845KIF9_9FIRM</name>
<reference evidence="1 2" key="1">
    <citation type="journal article" date="2019" name="Nat. Med.">
        <title>A library of human gut bacterial isolates paired with longitudinal multiomics data enables mechanistic microbiome research.</title>
        <authorList>
            <person name="Poyet M."/>
            <person name="Groussin M."/>
            <person name="Gibbons S.M."/>
            <person name="Avila-Pacheco J."/>
            <person name="Jiang X."/>
            <person name="Kearney S.M."/>
            <person name="Perrotta A.R."/>
            <person name="Berdy B."/>
            <person name="Zhao S."/>
            <person name="Lieberman T.D."/>
            <person name="Swanson P.K."/>
            <person name="Smith M."/>
            <person name="Roesemann S."/>
            <person name="Alexander J.E."/>
            <person name="Rich S.A."/>
            <person name="Livny J."/>
            <person name="Vlamakis H."/>
            <person name="Clish C."/>
            <person name="Bullock K."/>
            <person name="Deik A."/>
            <person name="Scott J."/>
            <person name="Pierce K.A."/>
            <person name="Xavier R.J."/>
            <person name="Alm E.J."/>
        </authorList>
    </citation>
    <scope>NUCLEOTIDE SEQUENCE [LARGE SCALE GENOMIC DNA]</scope>
    <source>
        <strain evidence="1 2">BIOML-A7</strain>
    </source>
</reference>
<proteinExistence type="predicted"/>
<evidence type="ECO:0000313" key="1">
    <source>
        <dbReference type="EMBL" id="MZK16718.1"/>
    </source>
</evidence>
<evidence type="ECO:0008006" key="3">
    <source>
        <dbReference type="Google" id="ProtNLM"/>
    </source>
</evidence>
<accession>A0A845KIF9</accession>
<dbReference type="EMBL" id="WWSB01000001">
    <property type="protein sequence ID" value="MZK16718.1"/>
    <property type="molecule type" value="Genomic_DNA"/>
</dbReference>
<sequence>MDFTLTDIYGQEKGPLEHCGVNMVLGTDNDFQITIQNSLYDKERHGRNCRFFCPDTEYGGLIRNTNPITSDKTVKLTGMTWRGLLNQRAINPAKNTYVYLNGEANTVLSAYIAKLRMTELFEVSGEDSGIILKNYQVPLQTMLLDAFDQALALQDARLEIRYKQGPANGKGHVLLRAVPITDHSSNIELNEDGSVKLNILDCQNGVNHLICLGAGELEQRQQVDLYAWPDGSIRKEQYYAGIDLIEQYYENTTVDTLAELEEEGRNKFEELKNYKQLKISVDDTDLELGDIIGGRERITNIYMAAPVIQKIVDVTGKGRTSISYKLKGEE</sequence>
<gene>
    <name evidence="1" type="ORF">GT565_00990</name>
</gene>
<dbReference type="AlphaFoldDB" id="A0A845KIF9"/>
<dbReference type="RefSeq" id="WP_161158744.1">
    <property type="nucleotide sequence ID" value="NZ_WWSB01000001.1"/>
</dbReference>
<evidence type="ECO:0000313" key="2">
    <source>
        <dbReference type="Proteomes" id="UP000446719"/>
    </source>
</evidence>
<dbReference type="Proteomes" id="UP000446719">
    <property type="component" value="Unassembled WGS sequence"/>
</dbReference>